<reference evidence="10" key="1">
    <citation type="submission" date="2018-11" db="EMBL/GenBank/DDBJ databases">
        <authorList>
            <consortium name="Genoscope - CEA"/>
            <person name="William W."/>
        </authorList>
    </citation>
    <scope>NUCLEOTIDE SEQUENCE</scope>
</reference>
<dbReference type="GO" id="GO:0051301">
    <property type="term" value="P:cell division"/>
    <property type="evidence" value="ECO:0007669"/>
    <property type="project" value="UniProtKB-KW"/>
</dbReference>
<evidence type="ECO:0000256" key="8">
    <source>
        <dbReference type="ARBA" id="ARBA00023306"/>
    </source>
</evidence>
<comment type="similarity">
    <text evidence="2">Belongs to the mis12 family.</text>
</comment>
<dbReference type="GO" id="GO:0005634">
    <property type="term" value="C:nucleus"/>
    <property type="evidence" value="ECO:0007669"/>
    <property type="project" value="InterPro"/>
</dbReference>
<dbReference type="PANTHER" id="PTHR14527">
    <property type="entry name" value="PROTEIN MIS12 HOMOLOG"/>
    <property type="match status" value="1"/>
</dbReference>
<evidence type="ECO:0000256" key="4">
    <source>
        <dbReference type="ARBA" id="ARBA00022618"/>
    </source>
</evidence>
<dbReference type="GO" id="GO:0000070">
    <property type="term" value="P:mitotic sister chromatid segregation"/>
    <property type="evidence" value="ECO:0007669"/>
    <property type="project" value="TreeGrafter"/>
</dbReference>
<dbReference type="InterPro" id="IPR008685">
    <property type="entry name" value="Centromere_Mis12"/>
</dbReference>
<dbReference type="GO" id="GO:0000444">
    <property type="term" value="C:MIS12/MIND type complex"/>
    <property type="evidence" value="ECO:0007669"/>
    <property type="project" value="TreeGrafter"/>
</dbReference>
<name>A0A3P6C9P1_BRAOL</name>
<keyword evidence="9" id="KW-0137">Centromere</keyword>
<keyword evidence="4" id="KW-0132">Cell division</keyword>
<proteinExistence type="inferred from homology"/>
<evidence type="ECO:0000256" key="1">
    <source>
        <dbReference type="ARBA" id="ARBA00004629"/>
    </source>
</evidence>
<evidence type="ECO:0000313" key="10">
    <source>
        <dbReference type="EMBL" id="VDD10938.1"/>
    </source>
</evidence>
<keyword evidence="5" id="KW-0498">Mitosis</keyword>
<dbReference type="PANTHER" id="PTHR14527:SF2">
    <property type="entry name" value="PROTEIN MIS12 HOMOLOG"/>
    <property type="match status" value="1"/>
</dbReference>
<accession>A0A3P6C9P1</accession>
<comment type="subcellular location">
    <subcellularLocation>
        <location evidence="1">Chromosome</location>
        <location evidence="1">Centromere</location>
        <location evidence="1">Kinetochore</location>
    </subcellularLocation>
</comment>
<keyword evidence="6" id="KW-0995">Kinetochore</keyword>
<dbReference type="GO" id="GO:0051382">
    <property type="term" value="P:kinetochore assembly"/>
    <property type="evidence" value="ECO:0007669"/>
    <property type="project" value="TreeGrafter"/>
</dbReference>
<organism evidence="10">
    <name type="scientific">Brassica oleracea</name>
    <name type="common">Wild cabbage</name>
    <dbReference type="NCBI Taxonomy" id="3712"/>
    <lineage>
        <taxon>Eukaryota</taxon>
        <taxon>Viridiplantae</taxon>
        <taxon>Streptophyta</taxon>
        <taxon>Embryophyta</taxon>
        <taxon>Tracheophyta</taxon>
        <taxon>Spermatophyta</taxon>
        <taxon>Magnoliopsida</taxon>
        <taxon>eudicotyledons</taxon>
        <taxon>Gunneridae</taxon>
        <taxon>Pentapetalae</taxon>
        <taxon>rosids</taxon>
        <taxon>malvids</taxon>
        <taxon>Brassicales</taxon>
        <taxon>Brassicaceae</taxon>
        <taxon>Brassiceae</taxon>
        <taxon>Brassica</taxon>
    </lineage>
</organism>
<evidence type="ECO:0008006" key="11">
    <source>
        <dbReference type="Google" id="ProtNLM"/>
    </source>
</evidence>
<evidence type="ECO:0000256" key="3">
    <source>
        <dbReference type="ARBA" id="ARBA00022454"/>
    </source>
</evidence>
<gene>
    <name evidence="10" type="ORF">BOLC4T25901H</name>
</gene>
<evidence type="ECO:0000256" key="2">
    <source>
        <dbReference type="ARBA" id="ARBA00008643"/>
    </source>
</evidence>
<protein>
    <recommendedName>
        <fullName evidence="11">Protein MIS12 homolog</fullName>
    </recommendedName>
</protein>
<sequence>MEGSKKGEAVFDSMNLNPQLFLNETLNTVEDIVGEAFDFYTLEASNLLKIDGRADNNRSRELAKGIDRVRGMIQSVLEDRLRMWEAYCLRYTFAVPEDFVLPESVSDAQNIQPLPNDQDLDAELDSLRRKLHLERNMSVELNSELQALERRSVSNELSARLVNEVSKLYDESSVNDMSKEMTKVASELRAAINRLKTRRTNAAERATGERLKNNGIDFSATALGGKIEELDKFLAELRKM</sequence>
<dbReference type="EMBL" id="LR031873">
    <property type="protein sequence ID" value="VDD10938.1"/>
    <property type="molecule type" value="Genomic_DNA"/>
</dbReference>
<evidence type="ECO:0000256" key="9">
    <source>
        <dbReference type="ARBA" id="ARBA00023328"/>
    </source>
</evidence>
<evidence type="ECO:0000256" key="5">
    <source>
        <dbReference type="ARBA" id="ARBA00022776"/>
    </source>
</evidence>
<dbReference type="AlphaFoldDB" id="A0A3P6C9P1"/>
<evidence type="ECO:0000256" key="7">
    <source>
        <dbReference type="ARBA" id="ARBA00023054"/>
    </source>
</evidence>
<dbReference type="Pfam" id="PF05859">
    <property type="entry name" value="Mis12"/>
    <property type="match status" value="1"/>
</dbReference>
<keyword evidence="8" id="KW-0131">Cell cycle</keyword>
<keyword evidence="3" id="KW-0158">Chromosome</keyword>
<evidence type="ECO:0000256" key="6">
    <source>
        <dbReference type="ARBA" id="ARBA00022838"/>
    </source>
</evidence>
<keyword evidence="7" id="KW-0175">Coiled coil</keyword>